<dbReference type="InterPro" id="IPR036890">
    <property type="entry name" value="HATPase_C_sf"/>
</dbReference>
<organism evidence="9 10">
    <name type="scientific">Phocaeicola dorei</name>
    <dbReference type="NCBI Taxonomy" id="357276"/>
    <lineage>
        <taxon>Bacteria</taxon>
        <taxon>Pseudomonadati</taxon>
        <taxon>Bacteroidota</taxon>
        <taxon>Bacteroidia</taxon>
        <taxon>Bacteroidales</taxon>
        <taxon>Bacteroidaceae</taxon>
        <taxon>Phocaeicola</taxon>
    </lineage>
</organism>
<name>A0AA37KIP4_9BACT</name>
<dbReference type="GO" id="GO:0000155">
    <property type="term" value="F:phosphorelay sensor kinase activity"/>
    <property type="evidence" value="ECO:0007669"/>
    <property type="project" value="InterPro"/>
</dbReference>
<evidence type="ECO:0000313" key="9">
    <source>
        <dbReference type="EMBL" id="GKH81340.1"/>
    </source>
</evidence>
<dbReference type="SUPFAM" id="SSF47384">
    <property type="entry name" value="Homodimeric domain of signal transducing histidine kinase"/>
    <property type="match status" value="1"/>
</dbReference>
<dbReference type="Pfam" id="PF00512">
    <property type="entry name" value="HisKA"/>
    <property type="match status" value="1"/>
</dbReference>
<dbReference type="Pfam" id="PF00072">
    <property type="entry name" value="Response_reg"/>
    <property type="match status" value="1"/>
</dbReference>
<feature type="region of interest" description="Disordered" evidence="5">
    <location>
        <begin position="159"/>
        <end position="195"/>
    </location>
</feature>
<dbReference type="SUPFAM" id="SSF55874">
    <property type="entry name" value="ATPase domain of HSP90 chaperone/DNA topoisomerase II/histidine kinase"/>
    <property type="match status" value="1"/>
</dbReference>
<evidence type="ECO:0000259" key="7">
    <source>
        <dbReference type="PROSITE" id="PS50109"/>
    </source>
</evidence>
<dbReference type="InterPro" id="IPR003661">
    <property type="entry name" value="HisK_dim/P_dom"/>
</dbReference>
<feature type="domain" description="Response regulatory" evidence="8">
    <location>
        <begin position="536"/>
        <end position="653"/>
    </location>
</feature>
<evidence type="ECO:0000256" key="5">
    <source>
        <dbReference type="SAM" id="MobiDB-lite"/>
    </source>
</evidence>
<dbReference type="SUPFAM" id="SSF52172">
    <property type="entry name" value="CheY-like"/>
    <property type="match status" value="1"/>
</dbReference>
<dbReference type="SUPFAM" id="SSF47226">
    <property type="entry name" value="Histidine-containing phosphotransfer domain, HPT domain"/>
    <property type="match status" value="1"/>
</dbReference>
<sequence>MKYHWKIVTSGYLLIALLIGGIAYTWHNEWQEVEALEVGNQQIDEFRKEVNSIHIRLIEFSLLGETVLDWNETDLENYHAQRIALDSILCGFNVTYPIERVDSVRYLLEDKERQMFQIVRLIDEQQSINRKIASQAPVIVQKIVQEQPKKPKRKGFLGIFGKKEETKPTTTTTTLRSPNRSMVSEQKEQSRRLSEQADSLAARNADLNRQLKGLICQIENKVQADLQGREDEIIAMREKSFMQVGGLMGFVLLLLLISYIIIYRDAKRIKRYKRKTTDLIWQLEQSVQWNEALIASRKKAVHTITHELRTPLTAITGYTELLQKECNSGNNGQYIQSIQQSSGRMRNMLNTLLDFFRLDNGKEQPKLLPCRISAITHTLETEFMPIALNKGLSLTVRNVSDAVVLTDKERIIQIGNNLLSNAIKFTEEGGVSLATDYNNGILTLVVEDTGTGMTKEEQQQVFGAFERLSNAAAKDGFGLGLAIVHNIVTMLHGTIRLESEKWKGSRFTVKIPMQIAEEVQDQSIQTYIRQKDRNLNIAAIDNDKVLLLMLKEMYAQEGIHCDTCTDAAELMEMIRRKEYNLLLTDLNMPGINGFELLELLRSSNIGNSQTIPVVVATASGSCDAEELLERGFAGCLFKPFSILELMEVSDRCAIKTTPNEKIDFSALLSYGNEAIMLEKLITETEKEMQAVRDAAKEKDLQKLDALTHHLRSSWEILRADQPLRVLYRVLHNGVTPDDNTIQQAVNSVLDRGAEIVQQAKEERRKYENG</sequence>
<dbReference type="InterPro" id="IPR004358">
    <property type="entry name" value="Sig_transdc_His_kin-like_C"/>
</dbReference>
<evidence type="ECO:0000256" key="4">
    <source>
        <dbReference type="PROSITE-ProRule" id="PRU00169"/>
    </source>
</evidence>
<evidence type="ECO:0000256" key="6">
    <source>
        <dbReference type="SAM" id="Phobius"/>
    </source>
</evidence>
<dbReference type="InterPro" id="IPR036641">
    <property type="entry name" value="HPT_dom_sf"/>
</dbReference>
<feature type="transmembrane region" description="Helical" evidence="6">
    <location>
        <begin position="241"/>
        <end position="263"/>
    </location>
</feature>
<gene>
    <name evidence="9" type="ORF">CE91St7_22240</name>
</gene>
<dbReference type="InterPro" id="IPR011006">
    <property type="entry name" value="CheY-like_superfamily"/>
</dbReference>
<dbReference type="PANTHER" id="PTHR43547:SF2">
    <property type="entry name" value="HYBRID SIGNAL TRANSDUCTION HISTIDINE KINASE C"/>
    <property type="match status" value="1"/>
</dbReference>
<comment type="caution">
    <text evidence="9">The sequence shown here is derived from an EMBL/GenBank/DDBJ whole genome shotgun (WGS) entry which is preliminary data.</text>
</comment>
<dbReference type="CDD" id="cd00082">
    <property type="entry name" value="HisKA"/>
    <property type="match status" value="1"/>
</dbReference>
<dbReference type="PANTHER" id="PTHR43547">
    <property type="entry name" value="TWO-COMPONENT HISTIDINE KINASE"/>
    <property type="match status" value="1"/>
</dbReference>
<keyword evidence="6" id="KW-0472">Membrane</keyword>
<dbReference type="InterPro" id="IPR036097">
    <property type="entry name" value="HisK_dim/P_sf"/>
</dbReference>
<protein>
    <recommendedName>
        <fullName evidence="2">histidine kinase</fullName>
        <ecNumber evidence="2">2.7.13.3</ecNumber>
    </recommendedName>
</protein>
<evidence type="ECO:0000256" key="3">
    <source>
        <dbReference type="ARBA" id="ARBA00022553"/>
    </source>
</evidence>
<feature type="compositionally biased region" description="Polar residues" evidence="5">
    <location>
        <begin position="175"/>
        <end position="184"/>
    </location>
</feature>
<keyword evidence="6" id="KW-1133">Transmembrane helix</keyword>
<dbReference type="AlphaFoldDB" id="A0AA37KIP4"/>
<accession>A0AA37KIP4</accession>
<dbReference type="PRINTS" id="PR00344">
    <property type="entry name" value="BCTRLSENSOR"/>
</dbReference>
<dbReference type="Gene3D" id="3.30.565.10">
    <property type="entry name" value="Histidine kinase-like ATPase, C-terminal domain"/>
    <property type="match status" value="1"/>
</dbReference>
<feature type="compositionally biased region" description="Basic and acidic residues" evidence="5">
    <location>
        <begin position="185"/>
        <end position="195"/>
    </location>
</feature>
<proteinExistence type="predicted"/>
<dbReference type="SMART" id="SM00387">
    <property type="entry name" value="HATPase_c"/>
    <property type="match status" value="1"/>
</dbReference>
<evidence type="ECO:0000256" key="2">
    <source>
        <dbReference type="ARBA" id="ARBA00012438"/>
    </source>
</evidence>
<dbReference type="PROSITE" id="PS50110">
    <property type="entry name" value="RESPONSE_REGULATORY"/>
    <property type="match status" value="1"/>
</dbReference>
<dbReference type="Pfam" id="PF02518">
    <property type="entry name" value="HATPase_c"/>
    <property type="match status" value="1"/>
</dbReference>
<evidence type="ECO:0000313" key="10">
    <source>
        <dbReference type="Proteomes" id="UP001055104"/>
    </source>
</evidence>
<dbReference type="EC" id="2.7.13.3" evidence="2"/>
<dbReference type="InterPro" id="IPR001789">
    <property type="entry name" value="Sig_transdc_resp-reg_receiver"/>
</dbReference>
<feature type="modified residue" description="4-aspartylphosphate" evidence="4">
    <location>
        <position position="585"/>
    </location>
</feature>
<dbReference type="SMART" id="SM00388">
    <property type="entry name" value="HisKA"/>
    <property type="match status" value="1"/>
</dbReference>
<dbReference type="RefSeq" id="WP_244058006.1">
    <property type="nucleotide sequence ID" value="NZ_BQOA01000001.1"/>
</dbReference>
<reference evidence="9" key="1">
    <citation type="submission" date="2022-01" db="EMBL/GenBank/DDBJ databases">
        <title>Novel bile acid biosynthetic pathways are enriched in the microbiome of centenarians.</title>
        <authorList>
            <person name="Sato Y."/>
            <person name="Atarashi K."/>
            <person name="Plichta R.D."/>
            <person name="Arai Y."/>
            <person name="Sasajima S."/>
            <person name="Kearney M.S."/>
            <person name="Suda W."/>
            <person name="Takeshita K."/>
            <person name="Sasaki T."/>
            <person name="Okamoto S."/>
            <person name="Skelly N.A."/>
            <person name="Okamura Y."/>
            <person name="Vlamakis H."/>
            <person name="Li Y."/>
            <person name="Tanoue T."/>
            <person name="Takei H."/>
            <person name="Nittono H."/>
            <person name="Narushima S."/>
            <person name="Irie J."/>
            <person name="Itoh H."/>
            <person name="Moriya K."/>
            <person name="Sugiura Y."/>
            <person name="Suematsu M."/>
            <person name="Moritoki N."/>
            <person name="Shibata S."/>
            <person name="Littman R.D."/>
            <person name="Fischbach A.M."/>
            <person name="Uwamino Y."/>
            <person name="Inoue T."/>
            <person name="Honda A."/>
            <person name="Hattori M."/>
            <person name="Murai T."/>
            <person name="Xavier J.R."/>
            <person name="Hirose N."/>
            <person name="Honda K."/>
        </authorList>
    </citation>
    <scope>NUCLEOTIDE SEQUENCE</scope>
    <source>
        <strain evidence="9">CE91-St7</strain>
    </source>
</reference>
<keyword evidence="3 4" id="KW-0597">Phosphoprotein</keyword>
<feature type="transmembrane region" description="Helical" evidence="6">
    <location>
        <begin position="7"/>
        <end position="26"/>
    </location>
</feature>
<comment type="catalytic activity">
    <reaction evidence="1">
        <text>ATP + protein L-histidine = ADP + protein N-phospho-L-histidine.</text>
        <dbReference type="EC" id="2.7.13.3"/>
    </reaction>
</comment>
<dbReference type="EMBL" id="BQOB01000001">
    <property type="protein sequence ID" value="GKH81340.1"/>
    <property type="molecule type" value="Genomic_DNA"/>
</dbReference>
<dbReference type="InterPro" id="IPR005467">
    <property type="entry name" value="His_kinase_dom"/>
</dbReference>
<evidence type="ECO:0000256" key="1">
    <source>
        <dbReference type="ARBA" id="ARBA00000085"/>
    </source>
</evidence>
<dbReference type="PROSITE" id="PS50109">
    <property type="entry name" value="HIS_KIN"/>
    <property type="match status" value="1"/>
</dbReference>
<dbReference type="InterPro" id="IPR003594">
    <property type="entry name" value="HATPase_dom"/>
</dbReference>
<dbReference type="CDD" id="cd17584">
    <property type="entry name" value="REC_typeB_ARR-like"/>
    <property type="match status" value="1"/>
</dbReference>
<evidence type="ECO:0000259" key="8">
    <source>
        <dbReference type="PROSITE" id="PS50110"/>
    </source>
</evidence>
<dbReference type="SMART" id="SM00448">
    <property type="entry name" value="REC"/>
    <property type="match status" value="1"/>
</dbReference>
<dbReference type="Proteomes" id="UP001055104">
    <property type="component" value="Unassembled WGS sequence"/>
</dbReference>
<dbReference type="Gene3D" id="3.40.50.2300">
    <property type="match status" value="1"/>
</dbReference>
<feature type="domain" description="Histidine kinase" evidence="7">
    <location>
        <begin position="303"/>
        <end position="515"/>
    </location>
</feature>
<dbReference type="Gene3D" id="1.10.287.130">
    <property type="match status" value="1"/>
</dbReference>
<keyword evidence="6" id="KW-0812">Transmembrane</keyword>